<dbReference type="Proteomes" id="UP000318626">
    <property type="component" value="Chromosome"/>
</dbReference>
<dbReference type="RefSeq" id="WP_144971419.1">
    <property type="nucleotide sequence ID" value="NZ_CP036289.1"/>
</dbReference>
<organism evidence="1 2">
    <name type="scientific">Bremerella volcania</name>
    <dbReference type="NCBI Taxonomy" id="2527984"/>
    <lineage>
        <taxon>Bacteria</taxon>
        <taxon>Pseudomonadati</taxon>
        <taxon>Planctomycetota</taxon>
        <taxon>Planctomycetia</taxon>
        <taxon>Pirellulales</taxon>
        <taxon>Pirellulaceae</taxon>
        <taxon>Bremerella</taxon>
    </lineage>
</organism>
<proteinExistence type="predicted"/>
<dbReference type="AlphaFoldDB" id="A0A518C5I1"/>
<keyword evidence="2" id="KW-1185">Reference proteome</keyword>
<dbReference type="KEGG" id="bvo:Pan97_14690"/>
<evidence type="ECO:0000313" key="2">
    <source>
        <dbReference type="Proteomes" id="UP000318626"/>
    </source>
</evidence>
<reference evidence="2" key="1">
    <citation type="submission" date="2019-02" db="EMBL/GenBank/DDBJ databases">
        <title>Deep-cultivation of Planctomycetes and their phenomic and genomic characterization uncovers novel biology.</title>
        <authorList>
            <person name="Wiegand S."/>
            <person name="Jogler M."/>
            <person name="Boedeker C."/>
            <person name="Pinto D."/>
            <person name="Vollmers J."/>
            <person name="Rivas-Marin E."/>
            <person name="Kohn T."/>
            <person name="Peeters S.H."/>
            <person name="Heuer A."/>
            <person name="Rast P."/>
            <person name="Oberbeckmann S."/>
            <person name="Bunk B."/>
            <person name="Jeske O."/>
            <person name="Meyerdierks A."/>
            <person name="Storesund J.E."/>
            <person name="Kallscheuer N."/>
            <person name="Luecker S."/>
            <person name="Lage O.M."/>
            <person name="Pohl T."/>
            <person name="Merkel B.J."/>
            <person name="Hornburger P."/>
            <person name="Mueller R.-W."/>
            <person name="Bruemmer F."/>
            <person name="Labrenz M."/>
            <person name="Spormann A.M."/>
            <person name="Op den Camp H."/>
            <person name="Overmann J."/>
            <person name="Amann R."/>
            <person name="Jetten M.S.M."/>
            <person name="Mascher T."/>
            <person name="Medema M.H."/>
            <person name="Devos D.P."/>
            <person name="Kaster A.-K."/>
            <person name="Ovreas L."/>
            <person name="Rohde M."/>
            <person name="Galperin M.Y."/>
            <person name="Jogler C."/>
        </authorList>
    </citation>
    <scope>NUCLEOTIDE SEQUENCE [LARGE SCALE GENOMIC DNA]</scope>
    <source>
        <strain evidence="2">Pan97</strain>
    </source>
</reference>
<name>A0A518C5I1_9BACT</name>
<evidence type="ECO:0000313" key="1">
    <source>
        <dbReference type="EMBL" id="QDU74461.1"/>
    </source>
</evidence>
<accession>A0A518C5I1</accession>
<protein>
    <submittedName>
        <fullName evidence="1">Uncharacterized protein</fullName>
    </submittedName>
</protein>
<dbReference type="EMBL" id="CP036289">
    <property type="protein sequence ID" value="QDU74461.1"/>
    <property type="molecule type" value="Genomic_DNA"/>
</dbReference>
<gene>
    <name evidence="1" type="ORF">Pan97_14690</name>
</gene>
<sequence length="217" mass="24493">MAWYISLTLRWEEQQGKSLKSFLKYCSTAQIPNDRIRIPKASMHATLYAFAKIDGVFFPHGTMQDSTRFVLDELRNRGIEKKLANLPEFRFRPTELKHFTDGSTIQFAVEDDRLAGLRSSISKAIEDITLPLALNGVTFPFDGGPKNRGNNLWGSIARVPGAEQSQPLQQLIPIQKEFPGWFTATTAILTISDESLGNTLIKEKDKDDYLDISLTKK</sequence>